<reference evidence="3" key="1">
    <citation type="submission" date="2017-05" db="EMBL/GenBank/DDBJ databases">
        <authorList>
            <person name="Sung H."/>
        </authorList>
    </citation>
    <scope>NUCLEOTIDE SEQUENCE [LARGE SCALE GENOMIC DNA]</scope>
    <source>
        <strain evidence="3">AR23208</strain>
    </source>
</reference>
<feature type="domain" description="HTH cro/C1-type" evidence="1">
    <location>
        <begin position="32"/>
        <end position="77"/>
    </location>
</feature>
<dbReference type="PROSITE" id="PS50943">
    <property type="entry name" value="HTH_CROC1"/>
    <property type="match status" value="1"/>
</dbReference>
<keyword evidence="3" id="KW-1185">Reference proteome</keyword>
<proteinExistence type="predicted"/>
<dbReference type="RefSeq" id="WP_087457189.1">
    <property type="nucleotide sequence ID" value="NZ_CP021434.1"/>
</dbReference>
<name>A0A1Y0INJ7_9BACL</name>
<organism evidence="2 3">
    <name type="scientific">Tumebacillus avium</name>
    <dbReference type="NCBI Taxonomy" id="1903704"/>
    <lineage>
        <taxon>Bacteria</taxon>
        <taxon>Bacillati</taxon>
        <taxon>Bacillota</taxon>
        <taxon>Bacilli</taxon>
        <taxon>Bacillales</taxon>
        <taxon>Alicyclobacillaceae</taxon>
        <taxon>Tumebacillus</taxon>
    </lineage>
</organism>
<dbReference type="SUPFAM" id="SSF48452">
    <property type="entry name" value="TPR-like"/>
    <property type="match status" value="1"/>
</dbReference>
<dbReference type="OrthoDB" id="2379799at2"/>
<dbReference type="InterPro" id="IPR011990">
    <property type="entry name" value="TPR-like_helical_dom_sf"/>
</dbReference>
<dbReference type="Gene3D" id="1.25.40.10">
    <property type="entry name" value="Tetratricopeptide repeat domain"/>
    <property type="match status" value="1"/>
</dbReference>
<evidence type="ECO:0000313" key="2">
    <source>
        <dbReference type="EMBL" id="ARU61820.1"/>
    </source>
</evidence>
<dbReference type="CDD" id="cd00093">
    <property type="entry name" value="HTH_XRE"/>
    <property type="match status" value="1"/>
</dbReference>
<evidence type="ECO:0000259" key="1">
    <source>
        <dbReference type="PROSITE" id="PS50943"/>
    </source>
</evidence>
<dbReference type="InterPro" id="IPR010982">
    <property type="entry name" value="Lambda_DNA-bd_dom_sf"/>
</dbReference>
<dbReference type="InterPro" id="IPR001387">
    <property type="entry name" value="Cro/C1-type_HTH"/>
</dbReference>
<dbReference type="EMBL" id="CP021434">
    <property type="protein sequence ID" value="ARU61820.1"/>
    <property type="molecule type" value="Genomic_DNA"/>
</dbReference>
<dbReference type="AlphaFoldDB" id="A0A1Y0INJ7"/>
<dbReference type="InterPro" id="IPR019734">
    <property type="entry name" value="TPR_rpt"/>
</dbReference>
<dbReference type="Proteomes" id="UP000195437">
    <property type="component" value="Chromosome"/>
</dbReference>
<protein>
    <recommendedName>
        <fullName evidence="1">HTH cro/C1-type domain-containing protein</fullName>
    </recommendedName>
</protein>
<dbReference type="SMART" id="SM00028">
    <property type="entry name" value="TPR"/>
    <property type="match status" value="3"/>
</dbReference>
<dbReference type="Gene3D" id="1.10.260.40">
    <property type="entry name" value="lambda repressor-like DNA-binding domains"/>
    <property type="match status" value="1"/>
</dbReference>
<dbReference type="SMART" id="SM00530">
    <property type="entry name" value="HTH_XRE"/>
    <property type="match status" value="1"/>
</dbReference>
<dbReference type="KEGG" id="tum:CBW65_12855"/>
<gene>
    <name evidence="2" type="ORF">CBW65_12855</name>
</gene>
<accession>A0A1Y0INJ7</accession>
<dbReference type="GO" id="GO:0003677">
    <property type="term" value="F:DNA binding"/>
    <property type="evidence" value="ECO:0007669"/>
    <property type="project" value="InterPro"/>
</dbReference>
<dbReference type="SUPFAM" id="SSF47413">
    <property type="entry name" value="lambda repressor-like DNA-binding domains"/>
    <property type="match status" value="1"/>
</dbReference>
<evidence type="ECO:0000313" key="3">
    <source>
        <dbReference type="Proteomes" id="UP000195437"/>
    </source>
</evidence>
<sequence>MSTVEYISTSTLARITLARRISELMSEKGDAYSIRAFAEKIGMNRETFRQMLLGTRRIAPSELDSIAQGLNISLERLKQEDTYQKEQELNTILTGKRRTKVMLIRAQAIAKELVEVSRGITERGYSLNNLGRVHYVQEQYEEAHKVWLAAYEYAKRLEEDFADTQLLHIVTANLMLTSTIRREYSNIEEMLNLVEKVFSDDFNKLGMAYYTRMKMYEDRGELKMAKEIAYRSLELFEKTNDEKQIGHALINVAHYEYVLGNYNSSAEVLLSAINTVQPFEGILIIAVKEYVKSLMQLRDYQAVKKVIDEYESLAQEYPEYWGRLQIMKTVVCDNSSFAEAVFKDTSLSVNLRYFACKALMEYYYLKGDWESAIRYYEKSRMIAGTKSEFLNEEEF</sequence>